<dbReference type="SUPFAM" id="SSF48726">
    <property type="entry name" value="Immunoglobulin"/>
    <property type="match status" value="2"/>
</dbReference>
<dbReference type="InterPro" id="IPR003597">
    <property type="entry name" value="Ig_C1-set"/>
</dbReference>
<evidence type="ECO:0000313" key="4">
    <source>
        <dbReference type="EMBL" id="KAF4092435.1"/>
    </source>
</evidence>
<feature type="domain" description="Ig-like" evidence="3">
    <location>
        <begin position="104"/>
        <end position="196"/>
    </location>
</feature>
<dbReference type="InterPro" id="IPR036179">
    <property type="entry name" value="Ig-like_dom_sf"/>
</dbReference>
<dbReference type="PANTHER" id="PTHR19971">
    <property type="entry name" value="SIGNAL-REGULATORY PROTEIN BETA"/>
    <property type="match status" value="1"/>
</dbReference>
<dbReference type="CDD" id="cd00098">
    <property type="entry name" value="IgC1"/>
    <property type="match status" value="1"/>
</dbReference>
<dbReference type="InterPro" id="IPR013783">
    <property type="entry name" value="Ig-like_fold"/>
</dbReference>
<keyword evidence="5" id="KW-1185">Reference proteome</keyword>
<dbReference type="PROSITE" id="PS50835">
    <property type="entry name" value="IG_LIKE"/>
    <property type="match status" value="2"/>
</dbReference>
<proteinExistence type="predicted"/>
<accession>A0A7J6BBL8</accession>
<dbReference type="EMBL" id="JAAGNN010000002">
    <property type="protein sequence ID" value="KAF4092435.1"/>
    <property type="molecule type" value="Genomic_DNA"/>
</dbReference>
<organism evidence="4 5">
    <name type="scientific">Ameiurus melas</name>
    <name type="common">Black bullhead</name>
    <name type="synonym">Silurus melas</name>
    <dbReference type="NCBI Taxonomy" id="219545"/>
    <lineage>
        <taxon>Eukaryota</taxon>
        <taxon>Metazoa</taxon>
        <taxon>Chordata</taxon>
        <taxon>Craniata</taxon>
        <taxon>Vertebrata</taxon>
        <taxon>Euteleostomi</taxon>
        <taxon>Actinopterygii</taxon>
        <taxon>Neopterygii</taxon>
        <taxon>Teleostei</taxon>
        <taxon>Ostariophysi</taxon>
        <taxon>Siluriformes</taxon>
        <taxon>Ictaluridae</taxon>
        <taxon>Ameiurus</taxon>
    </lineage>
</organism>
<evidence type="ECO:0000313" key="5">
    <source>
        <dbReference type="Proteomes" id="UP000593565"/>
    </source>
</evidence>
<gene>
    <name evidence="4" type="ORF">AMELA_G00021000</name>
</gene>
<name>A0A7J6BBL8_AMEME</name>
<evidence type="ECO:0000259" key="3">
    <source>
        <dbReference type="PROSITE" id="PS50835"/>
    </source>
</evidence>
<evidence type="ECO:0000256" key="2">
    <source>
        <dbReference type="ARBA" id="ARBA00023180"/>
    </source>
</evidence>
<dbReference type="Proteomes" id="UP000593565">
    <property type="component" value="Unassembled WGS sequence"/>
</dbReference>
<comment type="caution">
    <text evidence="4">The sequence shown here is derived from an EMBL/GenBank/DDBJ whole genome shotgun (WGS) entry which is preliminary data.</text>
</comment>
<feature type="domain" description="Ig-like" evidence="3">
    <location>
        <begin position="10"/>
        <end position="86"/>
    </location>
</feature>
<reference evidence="4 5" key="1">
    <citation type="submission" date="2020-02" db="EMBL/GenBank/DDBJ databases">
        <title>A chromosome-scale genome assembly of the black bullhead catfish (Ameiurus melas).</title>
        <authorList>
            <person name="Wen M."/>
            <person name="Zham M."/>
            <person name="Cabau C."/>
            <person name="Klopp C."/>
            <person name="Donnadieu C."/>
            <person name="Roques C."/>
            <person name="Bouchez O."/>
            <person name="Lampietro C."/>
            <person name="Jouanno E."/>
            <person name="Herpin A."/>
            <person name="Louis A."/>
            <person name="Berthelot C."/>
            <person name="Parey E."/>
            <person name="Roest-Crollius H."/>
            <person name="Braasch I."/>
            <person name="Postlethwait J."/>
            <person name="Robinson-Rechavi M."/>
            <person name="Echchiki A."/>
            <person name="Begum T."/>
            <person name="Montfort J."/>
            <person name="Schartl M."/>
            <person name="Bobe J."/>
            <person name="Guiguen Y."/>
        </authorList>
    </citation>
    <scope>NUCLEOTIDE SEQUENCE [LARGE SCALE GENOMIC DNA]</scope>
    <source>
        <strain evidence="4">M_S1</strain>
        <tissue evidence="4">Blood</tissue>
    </source>
</reference>
<dbReference type="InterPro" id="IPR051755">
    <property type="entry name" value="Ig-like_CS_Receptor"/>
</dbReference>
<keyword evidence="1" id="KW-1015">Disulfide bond</keyword>
<evidence type="ECO:0000256" key="1">
    <source>
        <dbReference type="ARBA" id="ARBA00023157"/>
    </source>
</evidence>
<protein>
    <recommendedName>
        <fullName evidence="3">Ig-like domain-containing protein</fullName>
    </recommendedName>
</protein>
<keyword evidence="2" id="KW-0325">Glycoprotein</keyword>
<sequence length="208" mass="23677">MRTGERVTEPNITMSTSTMDNDVNLFCWLDGFSPKKISVEWYKSNTLLTEKATMNIFESHNNGEKTFNAQQWNEGKEFACKAKHNSKIFNKTWSKCKEPVQKTPTVVIRRNLADILKGDSAILECAARDLPSGELSVTFQANGIRVLEPQYVDLPKGVDTLTARFTVPSTHRNKNQRFTCQIQQSRSIQWTSSSTENLFGKEHLNLNL</sequence>
<dbReference type="Pfam" id="PF07654">
    <property type="entry name" value="C1-set"/>
    <property type="match status" value="1"/>
</dbReference>
<dbReference type="Gene3D" id="2.60.40.10">
    <property type="entry name" value="Immunoglobulins"/>
    <property type="match status" value="2"/>
</dbReference>
<dbReference type="AlphaFoldDB" id="A0A7J6BBL8"/>
<dbReference type="InterPro" id="IPR007110">
    <property type="entry name" value="Ig-like_dom"/>
</dbReference>